<sequence length="133" mass="14718">MEDLIRDFLRRGRRFAVFGVSRDPGKYGYRVYFDLKAKGFEVYAVNPNIDSVDGDRVYASVFDLPVKVDVAVLVVPPAVGLKVVEDCVRAGVGRFWLQPGAESEEILEFCEKSGVKVVWGVCVMVESAGGFYG</sequence>
<dbReference type="SMART" id="SM00881">
    <property type="entry name" value="CoA_binding"/>
    <property type="match status" value="1"/>
</dbReference>
<dbReference type="PANTHER" id="PTHR33303:SF2">
    <property type="entry name" value="COA-BINDING DOMAIN-CONTAINING PROTEIN"/>
    <property type="match status" value="1"/>
</dbReference>
<name>A0AAF0IBT3_ODILC</name>
<gene>
    <name evidence="2" type="ORF">OdinLCB4_007260</name>
</gene>
<dbReference type="SUPFAM" id="SSF51735">
    <property type="entry name" value="NAD(P)-binding Rossmann-fold domains"/>
    <property type="match status" value="1"/>
</dbReference>
<dbReference type="PANTHER" id="PTHR33303">
    <property type="entry name" value="CYTOPLASMIC PROTEIN-RELATED"/>
    <property type="match status" value="1"/>
</dbReference>
<evidence type="ECO:0000313" key="3">
    <source>
        <dbReference type="Proteomes" id="UP000186851"/>
    </source>
</evidence>
<evidence type="ECO:0000313" key="2">
    <source>
        <dbReference type="EMBL" id="WEU40257.1"/>
    </source>
</evidence>
<protein>
    <submittedName>
        <fullName evidence="2">CoA-binding protein</fullName>
    </submittedName>
</protein>
<reference evidence="2" key="2">
    <citation type="journal article" date="2022" name="Nat. Microbiol.">
        <title>A closed Candidatus Odinarchaeum chromosome exposes Asgard archaeal viruses.</title>
        <authorList>
            <person name="Tamarit D."/>
            <person name="Caceres E.F."/>
            <person name="Krupovic M."/>
            <person name="Nijland R."/>
            <person name="Eme L."/>
            <person name="Robinson N.P."/>
            <person name="Ettema T.J.G."/>
        </authorList>
    </citation>
    <scope>NUCLEOTIDE SEQUENCE</scope>
    <source>
        <strain evidence="2">LCB_4</strain>
    </source>
</reference>
<dbReference type="Gene3D" id="3.40.50.720">
    <property type="entry name" value="NAD(P)-binding Rossmann-like Domain"/>
    <property type="match status" value="1"/>
</dbReference>
<dbReference type="InterPro" id="IPR003781">
    <property type="entry name" value="CoA-bd"/>
</dbReference>
<feature type="domain" description="CoA-binding" evidence="1">
    <location>
        <begin position="8"/>
        <end position="101"/>
    </location>
</feature>
<dbReference type="Proteomes" id="UP000186851">
    <property type="component" value="Chromosome"/>
</dbReference>
<dbReference type="InterPro" id="IPR036291">
    <property type="entry name" value="NAD(P)-bd_dom_sf"/>
</dbReference>
<organism evidence="2 3">
    <name type="scientific">Odinarchaeota yellowstonii (strain LCB_4)</name>
    <dbReference type="NCBI Taxonomy" id="1841599"/>
    <lineage>
        <taxon>Archaea</taxon>
        <taxon>Promethearchaeati</taxon>
        <taxon>Candidatus Odinarchaeota</taxon>
        <taxon>Candidatus Odinarchaeia</taxon>
        <taxon>Candidatus Odinarchaeales</taxon>
        <taxon>Candidatus Odinarchaeaceae</taxon>
        <taxon>Candidatus Odinarchaeum</taxon>
    </lineage>
</organism>
<evidence type="ECO:0000259" key="1">
    <source>
        <dbReference type="SMART" id="SM00881"/>
    </source>
</evidence>
<dbReference type="Pfam" id="PF13380">
    <property type="entry name" value="CoA_binding_2"/>
    <property type="match status" value="1"/>
</dbReference>
<reference evidence="2" key="1">
    <citation type="journal article" date="2017" name="Nature">
        <title>Asgard archaea illuminate the origin of eukaryotic cellular complexity.</title>
        <authorList>
            <person name="Zaremba-Niedzwiedzka K."/>
            <person name="Caceres E.F."/>
            <person name="Saw J.H."/>
            <person name="Backstrom D."/>
            <person name="Juzokaite L."/>
            <person name="Vancaester E."/>
            <person name="Seitz K.W."/>
            <person name="Anantharaman K."/>
            <person name="Starnawski P."/>
            <person name="Kjeldsen K.U."/>
            <person name="Scott M.B."/>
            <person name="Nunoura T."/>
            <person name="Banfield J.F."/>
            <person name="Schramm A."/>
            <person name="Baker B.J."/>
            <person name="Spang A."/>
            <person name="Ettema T.J.G."/>
        </authorList>
    </citation>
    <scope>NUCLEOTIDE SEQUENCE</scope>
    <source>
        <strain evidence="2">LCB_4</strain>
    </source>
</reference>
<proteinExistence type="predicted"/>
<dbReference type="KEGG" id="oyw:OdinLCB4_007260"/>
<dbReference type="AlphaFoldDB" id="A0AAF0IBT3"/>
<accession>A0AAF0IBT3</accession>
<dbReference type="EMBL" id="CP091871">
    <property type="protein sequence ID" value="WEU40257.1"/>
    <property type="molecule type" value="Genomic_DNA"/>
</dbReference>